<feature type="region of interest" description="Disordered" evidence="12">
    <location>
        <begin position="125"/>
        <end position="145"/>
    </location>
</feature>
<evidence type="ECO:0000313" key="14">
    <source>
        <dbReference type="EMBL" id="PSL08360.1"/>
    </source>
</evidence>
<dbReference type="GO" id="GO:0003700">
    <property type="term" value="F:DNA-binding transcription factor activity"/>
    <property type="evidence" value="ECO:0007669"/>
    <property type="project" value="InterPro"/>
</dbReference>
<keyword evidence="4" id="KW-0963">Cytoplasm</keyword>
<evidence type="ECO:0000256" key="2">
    <source>
        <dbReference type="ARBA" id="ARBA00007871"/>
    </source>
</evidence>
<evidence type="ECO:0000256" key="7">
    <source>
        <dbReference type="ARBA" id="ARBA00023125"/>
    </source>
</evidence>
<keyword evidence="15" id="KW-1185">Reference proteome</keyword>
<proteinExistence type="inferred from homology"/>
<evidence type="ECO:0000256" key="11">
    <source>
        <dbReference type="ARBA" id="ARBA00032593"/>
    </source>
</evidence>
<comment type="subunit">
    <text evidence="3">Homodimer.</text>
</comment>
<keyword evidence="6" id="KW-0805">Transcription regulation</keyword>
<keyword evidence="7" id="KW-0238">DNA-binding</keyword>
<dbReference type="InterPro" id="IPR022687">
    <property type="entry name" value="HTH_DTXR"/>
</dbReference>
<dbReference type="PROSITE" id="PS50944">
    <property type="entry name" value="HTH_DTXR"/>
    <property type="match status" value="1"/>
</dbReference>
<dbReference type="PANTHER" id="PTHR33238">
    <property type="entry name" value="IRON (METAL) DEPENDENT REPRESSOR, DTXR FAMILY"/>
    <property type="match status" value="1"/>
</dbReference>
<dbReference type="InterPro" id="IPR050536">
    <property type="entry name" value="DtxR_MntR_Metal-Reg"/>
</dbReference>
<keyword evidence="8" id="KW-0010">Activator</keyword>
<evidence type="ECO:0000313" key="15">
    <source>
        <dbReference type="Proteomes" id="UP000243528"/>
    </source>
</evidence>
<comment type="subcellular location">
    <subcellularLocation>
        <location evidence="1">Cytoplasm</location>
    </subcellularLocation>
</comment>
<name>A0A2P8EFX8_9ACTN</name>
<keyword evidence="9" id="KW-0804">Transcription</keyword>
<dbReference type="SMART" id="SM00529">
    <property type="entry name" value="HTH_DTXR"/>
    <property type="match status" value="1"/>
</dbReference>
<organism evidence="14 15">
    <name type="scientific">Haloactinopolyspora alba</name>
    <dbReference type="NCBI Taxonomy" id="648780"/>
    <lineage>
        <taxon>Bacteria</taxon>
        <taxon>Bacillati</taxon>
        <taxon>Actinomycetota</taxon>
        <taxon>Actinomycetes</taxon>
        <taxon>Jiangellales</taxon>
        <taxon>Jiangellaceae</taxon>
        <taxon>Haloactinopolyspora</taxon>
    </lineage>
</organism>
<sequence>MVVEQPGDVSVAAEDCLKVVYAATEWHAAEVTVSSLRERLGVGAPTVSEMVRRLRERGLVTHEPYGPVALTGEGTVLALRMLRRHRLVETYLVAELGYTWDEVHDEAERLEHVVSDRLLQRMAARLGDPDRDPHGDPIPRPDGTVVRPAALPLELFGRGEAGVVARVSDADPALLRYFSAQGIGLDQRIEVVDRRRAVASATVRVGAGPDAAEVDLTDVAGGALWLVRE</sequence>
<comment type="similarity">
    <text evidence="2">Belongs to the DtxR/MntR family.</text>
</comment>
<evidence type="ECO:0000256" key="3">
    <source>
        <dbReference type="ARBA" id="ARBA00011738"/>
    </source>
</evidence>
<evidence type="ECO:0000256" key="6">
    <source>
        <dbReference type="ARBA" id="ARBA00023015"/>
    </source>
</evidence>
<dbReference type="InterPro" id="IPR036421">
    <property type="entry name" value="Fe_dep_repressor_sf"/>
</dbReference>
<evidence type="ECO:0000259" key="13">
    <source>
        <dbReference type="PROSITE" id="PS50944"/>
    </source>
</evidence>
<feature type="domain" description="HTH dtxR-type" evidence="13">
    <location>
        <begin position="1"/>
        <end position="71"/>
    </location>
</feature>
<keyword evidence="10" id="KW-0464">Manganese</keyword>
<protein>
    <recommendedName>
        <fullName evidence="11">Manganese transport regulator</fullName>
    </recommendedName>
</protein>
<dbReference type="PANTHER" id="PTHR33238:SF11">
    <property type="entry name" value="TRANSCRIPTIONAL REGULATOR MNTR"/>
    <property type="match status" value="1"/>
</dbReference>
<accession>A0A2P8EFX8</accession>
<dbReference type="Proteomes" id="UP000243528">
    <property type="component" value="Unassembled WGS sequence"/>
</dbReference>
<evidence type="ECO:0000256" key="12">
    <source>
        <dbReference type="SAM" id="MobiDB-lite"/>
    </source>
</evidence>
<dbReference type="SUPFAM" id="SSF47979">
    <property type="entry name" value="Iron-dependent repressor protein, dimerization domain"/>
    <property type="match status" value="1"/>
</dbReference>
<dbReference type="InterPro" id="IPR036390">
    <property type="entry name" value="WH_DNA-bd_sf"/>
</dbReference>
<dbReference type="SUPFAM" id="SSF46785">
    <property type="entry name" value="Winged helix' DNA-binding domain"/>
    <property type="match status" value="1"/>
</dbReference>
<dbReference type="FunFam" id="1.10.60.10:FF:000004">
    <property type="entry name" value="DtxR family transcriptional regulator"/>
    <property type="match status" value="1"/>
</dbReference>
<dbReference type="InterPro" id="IPR001367">
    <property type="entry name" value="Fe_dep_repressor"/>
</dbReference>
<evidence type="ECO:0000256" key="5">
    <source>
        <dbReference type="ARBA" id="ARBA00022491"/>
    </source>
</evidence>
<dbReference type="AlphaFoldDB" id="A0A2P8EFX8"/>
<dbReference type="GO" id="GO:0046914">
    <property type="term" value="F:transition metal ion binding"/>
    <property type="evidence" value="ECO:0007669"/>
    <property type="project" value="InterPro"/>
</dbReference>
<feature type="compositionally biased region" description="Basic and acidic residues" evidence="12">
    <location>
        <begin position="127"/>
        <end position="139"/>
    </location>
</feature>
<dbReference type="InterPro" id="IPR036388">
    <property type="entry name" value="WH-like_DNA-bd_sf"/>
</dbReference>
<keyword evidence="5" id="KW-0678">Repressor</keyword>
<dbReference type="GO" id="GO:0003677">
    <property type="term" value="F:DNA binding"/>
    <property type="evidence" value="ECO:0007669"/>
    <property type="project" value="UniProtKB-KW"/>
</dbReference>
<evidence type="ECO:0000256" key="9">
    <source>
        <dbReference type="ARBA" id="ARBA00023163"/>
    </source>
</evidence>
<dbReference type="EMBL" id="PYGE01000001">
    <property type="protein sequence ID" value="PSL08360.1"/>
    <property type="molecule type" value="Genomic_DNA"/>
</dbReference>
<evidence type="ECO:0000256" key="10">
    <source>
        <dbReference type="ARBA" id="ARBA00023211"/>
    </source>
</evidence>
<dbReference type="Pfam" id="PF01325">
    <property type="entry name" value="Fe_dep_repress"/>
    <property type="match status" value="1"/>
</dbReference>
<evidence type="ECO:0000256" key="4">
    <source>
        <dbReference type="ARBA" id="ARBA00022490"/>
    </source>
</evidence>
<dbReference type="Pfam" id="PF02742">
    <property type="entry name" value="Fe_dep_repr_C"/>
    <property type="match status" value="1"/>
</dbReference>
<dbReference type="GO" id="GO:0045892">
    <property type="term" value="P:negative regulation of DNA-templated transcription"/>
    <property type="evidence" value="ECO:0007669"/>
    <property type="project" value="TreeGrafter"/>
</dbReference>
<reference evidence="14 15" key="1">
    <citation type="submission" date="2018-03" db="EMBL/GenBank/DDBJ databases">
        <title>Genomic Encyclopedia of Archaeal and Bacterial Type Strains, Phase II (KMG-II): from individual species to whole genera.</title>
        <authorList>
            <person name="Goeker M."/>
        </authorList>
    </citation>
    <scope>NUCLEOTIDE SEQUENCE [LARGE SCALE GENOMIC DNA]</scope>
    <source>
        <strain evidence="14 15">DSM 45211</strain>
    </source>
</reference>
<comment type="caution">
    <text evidence="14">The sequence shown here is derived from an EMBL/GenBank/DDBJ whole genome shotgun (WGS) entry which is preliminary data.</text>
</comment>
<evidence type="ECO:0000256" key="1">
    <source>
        <dbReference type="ARBA" id="ARBA00004496"/>
    </source>
</evidence>
<dbReference type="Gene3D" id="1.10.10.10">
    <property type="entry name" value="Winged helix-like DNA-binding domain superfamily/Winged helix DNA-binding domain"/>
    <property type="match status" value="1"/>
</dbReference>
<evidence type="ECO:0000256" key="8">
    <source>
        <dbReference type="ARBA" id="ARBA00023159"/>
    </source>
</evidence>
<dbReference type="InterPro" id="IPR007167">
    <property type="entry name" value="Fe-transptr_FeoA-like"/>
</dbReference>
<dbReference type="GO" id="GO:0046983">
    <property type="term" value="F:protein dimerization activity"/>
    <property type="evidence" value="ECO:0007669"/>
    <property type="project" value="InterPro"/>
</dbReference>
<dbReference type="Gene3D" id="1.10.60.10">
    <property type="entry name" value="Iron dependent repressor, metal binding and dimerisation domain"/>
    <property type="match status" value="1"/>
</dbReference>
<gene>
    <name evidence="14" type="ORF">CLV30_101331</name>
</gene>
<dbReference type="GO" id="GO:0005737">
    <property type="term" value="C:cytoplasm"/>
    <property type="evidence" value="ECO:0007669"/>
    <property type="project" value="UniProtKB-SubCell"/>
</dbReference>
<dbReference type="Pfam" id="PF04023">
    <property type="entry name" value="FeoA"/>
    <property type="match status" value="1"/>
</dbReference>
<dbReference type="InterPro" id="IPR022689">
    <property type="entry name" value="Iron_dep_repressor"/>
</dbReference>
<dbReference type="RefSeq" id="WP_240723131.1">
    <property type="nucleotide sequence ID" value="NZ_ML142897.1"/>
</dbReference>